<dbReference type="PATRIC" id="fig|994573.3.peg.1022"/>
<feature type="transmembrane region" description="Helical" evidence="1">
    <location>
        <begin position="321"/>
        <end position="343"/>
    </location>
</feature>
<keyword evidence="3" id="KW-1185">Reference proteome</keyword>
<feature type="transmembrane region" description="Helical" evidence="1">
    <location>
        <begin position="226"/>
        <end position="243"/>
    </location>
</feature>
<protein>
    <submittedName>
        <fullName evidence="2">Membrane protein</fullName>
    </submittedName>
</protein>
<gene>
    <name evidence="2" type="ORF">T472_0205485</name>
</gene>
<organism evidence="2 3">
    <name type="scientific">Youngiibacter fragilis 232.1</name>
    <dbReference type="NCBI Taxonomy" id="994573"/>
    <lineage>
        <taxon>Bacteria</taxon>
        <taxon>Bacillati</taxon>
        <taxon>Bacillota</taxon>
        <taxon>Clostridia</taxon>
        <taxon>Eubacteriales</taxon>
        <taxon>Clostridiaceae</taxon>
        <taxon>Youngiibacter</taxon>
    </lineage>
</organism>
<evidence type="ECO:0000313" key="3">
    <source>
        <dbReference type="Proteomes" id="UP000017747"/>
    </source>
</evidence>
<sequence>MSTENMIIENLAKPHELERMFREEPEVFKSAFNSAYEQNRESQVLSVWFERLYFKEDELVAKNKMPQSDFMVMGALAVFAGISSRIIMYFAELDKISPINVLFGVIPFICAYFLYRSKPEKKILYSIISLIAISIIYMNLLPKENTDSIMLSYMHLPVFLWVLMGFSFTGNEFGSVKARLSFLKFNGEFLIIYATMAISGMMLTGLTLQLFSVAGFDISEFYFENIVLFGAAALSVVASYLVTTNMKLAKSIAPYIAKIFSPLILITLVTYLIVVAASRKNPFLDRNFLLVFNGILISILAISIFSITESTKDAKKSISDYVNFILIAVALVMNAIALSAIVFRLASYGITPNRIAVVGLNILIFGNLIWIISSYAGFIRNEKGSSAIQNAVTKYLPAYGIWAAFVTFAFPIIFS</sequence>
<dbReference type="STRING" id="994573.T472_0205485"/>
<keyword evidence="1" id="KW-0812">Transmembrane</keyword>
<reference evidence="2 3" key="1">
    <citation type="journal article" date="2014" name="Genome Announc.">
        <title>Genome Sequence of Youngiibacter fragilis, the Type Strain of the Genus Youngiibacter.</title>
        <authorList>
            <person name="Wawrik C.B."/>
            <person name="Callaghan A.V."/>
            <person name="Stamps B.W."/>
            <person name="Wawrik B."/>
        </authorList>
    </citation>
    <scope>NUCLEOTIDE SEQUENCE [LARGE SCALE GENOMIC DNA]</scope>
    <source>
        <strain evidence="2 3">232.1</strain>
    </source>
</reference>
<name>V7I6Z7_9CLOT</name>
<keyword evidence="1" id="KW-0472">Membrane</keyword>
<dbReference type="EMBL" id="AXUN02000087">
    <property type="protein sequence ID" value="ETA81623.1"/>
    <property type="molecule type" value="Genomic_DNA"/>
</dbReference>
<feature type="transmembrane region" description="Helical" evidence="1">
    <location>
        <begin position="152"/>
        <end position="169"/>
    </location>
</feature>
<feature type="transmembrane region" description="Helical" evidence="1">
    <location>
        <begin position="355"/>
        <end position="376"/>
    </location>
</feature>
<feature type="transmembrane region" description="Helical" evidence="1">
    <location>
        <begin position="70"/>
        <end position="90"/>
    </location>
</feature>
<accession>V7I6Z7</accession>
<evidence type="ECO:0000256" key="1">
    <source>
        <dbReference type="SAM" id="Phobius"/>
    </source>
</evidence>
<dbReference type="eggNOG" id="ENOG502Z81H">
    <property type="taxonomic scope" value="Bacteria"/>
</dbReference>
<feature type="transmembrane region" description="Helical" evidence="1">
    <location>
        <begin position="288"/>
        <end position="309"/>
    </location>
</feature>
<evidence type="ECO:0000313" key="2">
    <source>
        <dbReference type="EMBL" id="ETA81623.1"/>
    </source>
</evidence>
<dbReference type="AlphaFoldDB" id="V7I6Z7"/>
<feature type="transmembrane region" description="Helical" evidence="1">
    <location>
        <begin position="190"/>
        <end position="214"/>
    </location>
</feature>
<dbReference type="Proteomes" id="UP000017747">
    <property type="component" value="Unassembled WGS sequence"/>
</dbReference>
<comment type="caution">
    <text evidence="2">The sequence shown here is derived from an EMBL/GenBank/DDBJ whole genome shotgun (WGS) entry which is preliminary data.</text>
</comment>
<feature type="transmembrane region" description="Helical" evidence="1">
    <location>
        <begin position="396"/>
        <end position="414"/>
    </location>
</feature>
<dbReference type="RefSeq" id="WP_023384581.1">
    <property type="nucleotide sequence ID" value="NZ_AXUN02000087.1"/>
</dbReference>
<keyword evidence="1" id="KW-1133">Transmembrane helix</keyword>
<dbReference type="OrthoDB" id="637094at2"/>
<feature type="transmembrane region" description="Helical" evidence="1">
    <location>
        <begin position="122"/>
        <end position="140"/>
    </location>
</feature>
<proteinExistence type="predicted"/>
<feature type="transmembrane region" description="Helical" evidence="1">
    <location>
        <begin position="96"/>
        <end position="115"/>
    </location>
</feature>
<feature type="transmembrane region" description="Helical" evidence="1">
    <location>
        <begin position="255"/>
        <end position="276"/>
    </location>
</feature>